<feature type="domain" description="Major facilitator superfamily (MFS) profile" evidence="7">
    <location>
        <begin position="27"/>
        <end position="470"/>
    </location>
</feature>
<evidence type="ECO:0000259" key="7">
    <source>
        <dbReference type="PROSITE" id="PS50850"/>
    </source>
</evidence>
<feature type="region of interest" description="Disordered" evidence="5">
    <location>
        <begin position="478"/>
        <end position="533"/>
    </location>
</feature>
<dbReference type="RefSeq" id="WP_012732476.1">
    <property type="nucleotide sequence ID" value="NC_012704.1"/>
</dbReference>
<comment type="subcellular location">
    <subcellularLocation>
        <location evidence="1">Cell membrane</location>
        <topology evidence="1">Multi-pass membrane protein</topology>
    </subcellularLocation>
</comment>
<organism evidence="8 9">
    <name type="scientific">Corynebacterium kroppenstedtii (strain DSM 44385 / JCM 11950 / CIP 105744 / CCUG 35717)</name>
    <dbReference type="NCBI Taxonomy" id="645127"/>
    <lineage>
        <taxon>Bacteria</taxon>
        <taxon>Bacillati</taxon>
        <taxon>Actinomycetota</taxon>
        <taxon>Actinomycetes</taxon>
        <taxon>Mycobacteriales</taxon>
        <taxon>Corynebacteriaceae</taxon>
        <taxon>Corynebacterium</taxon>
    </lineage>
</organism>
<dbReference type="STRING" id="645127.ckrop_1873"/>
<name>C4LL84_CORK4</name>
<dbReference type="eggNOG" id="COG2814">
    <property type="taxonomic scope" value="Bacteria"/>
</dbReference>
<dbReference type="NCBIfam" id="NF003024">
    <property type="entry name" value="PRK03893.1"/>
    <property type="match status" value="1"/>
</dbReference>
<dbReference type="KEGG" id="ckp:ckrop_1873"/>
<evidence type="ECO:0000256" key="6">
    <source>
        <dbReference type="SAM" id="Phobius"/>
    </source>
</evidence>
<sequence>MVTSTSPTSHPPAQRWWTYLSKEDWKAFFAAWIGVLLDGYDFVLIAFALPLITKSFDLTLVESAALISAAFVSRWLGGLLLGAAGDKWGRKPAMVLSILMFAFGSIACAFAPGYWFLFLFRLIIGFAMAGEYSASAAYVIESWPVHMRNKASGFLLSGYAFGVLLAAQVDKYLVSWVESWHPGWGWRALFLTGIVPVFVAVYMRRRLPEASDWKETQKDQHRDDDMLDILFGSQRRIPNILAVVVAFVALMVIFTEATSSVALLILCGVAAAAVFITFIVQFDPSRWVIGILIMITIFASFMYTWPIQGLLPTYLHGIGMDPGVVANVVSFAAVGNACGYILAGFAGDAMGMRRWYAISIILSQIIVIPLFVQTSGIVVLVAALLFFQQMFGQGVSGLLPKWVSSYFPVEKRAAGLGFCYNVGALGGAVGPVLGASIAAKTSLGVALAIMSVGFALIVVVSIGLNLPKVLQKAVNPDAVRPEDGDDETIAAIAAGDEHPSDAPNDSTSTESTPSGSTSGTTNPTSPAPKTQGM</sequence>
<evidence type="ECO:0000313" key="9">
    <source>
        <dbReference type="Proteomes" id="UP000001473"/>
    </source>
</evidence>
<dbReference type="Gene3D" id="1.20.1250.20">
    <property type="entry name" value="MFS general substrate transporter like domains"/>
    <property type="match status" value="2"/>
</dbReference>
<dbReference type="Pfam" id="PF07690">
    <property type="entry name" value="MFS_1"/>
    <property type="match status" value="2"/>
</dbReference>
<keyword evidence="2 6" id="KW-0812">Transmembrane</keyword>
<gene>
    <name evidence="8" type="primary">nanT</name>
    <name evidence="8" type="ordered locus">ckrop_1873</name>
</gene>
<evidence type="ECO:0000313" key="8">
    <source>
        <dbReference type="EMBL" id="ACR18589.1"/>
    </source>
</evidence>
<dbReference type="InterPro" id="IPR020846">
    <property type="entry name" value="MFS_dom"/>
</dbReference>
<keyword evidence="3 6" id="KW-1133">Transmembrane helix</keyword>
<dbReference type="InterPro" id="IPR036259">
    <property type="entry name" value="MFS_trans_sf"/>
</dbReference>
<dbReference type="PANTHER" id="PTHR23508:SF3">
    <property type="entry name" value="SIALIC ACID TRANSPORTER NANT"/>
    <property type="match status" value="1"/>
</dbReference>
<dbReference type="PROSITE" id="PS50850">
    <property type="entry name" value="MFS"/>
    <property type="match status" value="1"/>
</dbReference>
<feature type="transmembrane region" description="Helical" evidence="6">
    <location>
        <begin position="418"/>
        <end position="439"/>
    </location>
</feature>
<protein>
    <submittedName>
        <fullName evidence="8">Sialic acid transporter</fullName>
    </submittedName>
</protein>
<evidence type="ECO:0000256" key="2">
    <source>
        <dbReference type="ARBA" id="ARBA00022692"/>
    </source>
</evidence>
<feature type="transmembrane region" description="Helical" evidence="6">
    <location>
        <begin position="445"/>
        <end position="466"/>
    </location>
</feature>
<feature type="transmembrane region" description="Helical" evidence="6">
    <location>
        <begin position="261"/>
        <end position="280"/>
    </location>
</feature>
<keyword evidence="9" id="KW-1185">Reference proteome</keyword>
<feature type="transmembrane region" description="Helical" evidence="6">
    <location>
        <begin position="152"/>
        <end position="169"/>
    </location>
</feature>
<dbReference type="GO" id="GO:0046943">
    <property type="term" value="F:carboxylic acid transmembrane transporter activity"/>
    <property type="evidence" value="ECO:0007669"/>
    <property type="project" value="TreeGrafter"/>
</dbReference>
<feature type="transmembrane region" description="Helical" evidence="6">
    <location>
        <begin position="237"/>
        <end position="255"/>
    </location>
</feature>
<dbReference type="SUPFAM" id="SSF103473">
    <property type="entry name" value="MFS general substrate transporter"/>
    <property type="match status" value="1"/>
</dbReference>
<feature type="compositionally biased region" description="Low complexity" evidence="5">
    <location>
        <begin position="506"/>
        <end position="524"/>
    </location>
</feature>
<feature type="transmembrane region" description="Helical" evidence="6">
    <location>
        <begin position="122"/>
        <end position="140"/>
    </location>
</feature>
<feature type="transmembrane region" description="Helical" evidence="6">
    <location>
        <begin position="27"/>
        <end position="52"/>
    </location>
</feature>
<feature type="transmembrane region" description="Helical" evidence="6">
    <location>
        <begin position="95"/>
        <end position="116"/>
    </location>
</feature>
<dbReference type="CDD" id="cd17316">
    <property type="entry name" value="MFS_SV2_like"/>
    <property type="match status" value="1"/>
</dbReference>
<feature type="transmembrane region" description="Helical" evidence="6">
    <location>
        <begin position="287"/>
        <end position="305"/>
    </location>
</feature>
<dbReference type="InterPro" id="IPR011701">
    <property type="entry name" value="MFS"/>
</dbReference>
<reference evidence="8 9" key="1">
    <citation type="journal article" date="2008" name="J. Biotechnol.">
        <title>Ultrafast pyrosequencing of Corynebacterium kroppenstedtii DSM44385 revealed insights into the physiology of a lipophilic corynebacterium that lacks mycolic acids.</title>
        <authorList>
            <person name="Tauch A."/>
            <person name="Schneider J."/>
            <person name="Szczepanowski R."/>
            <person name="Tilker A."/>
            <person name="Viehoever P."/>
            <person name="Gartemann K.-H."/>
            <person name="Arnold W."/>
            <person name="Blom J."/>
            <person name="Brinkrolf K."/>
            <person name="Brune I."/>
            <person name="Goetker S."/>
            <person name="Weisshaar B."/>
            <person name="Goesmann A."/>
            <person name="Droege M."/>
            <person name="Puehler A."/>
        </authorList>
    </citation>
    <scope>NUCLEOTIDE SEQUENCE [LARGE SCALE GENOMIC DNA]</scope>
    <source>
        <strain evidence="9">DSM 44385 / JCM 11950 / CIP 105744 / CCUG 35717</strain>
    </source>
</reference>
<dbReference type="EMBL" id="CP001620">
    <property type="protein sequence ID" value="ACR18589.1"/>
    <property type="molecule type" value="Genomic_DNA"/>
</dbReference>
<evidence type="ECO:0000256" key="5">
    <source>
        <dbReference type="SAM" id="MobiDB-lite"/>
    </source>
</evidence>
<accession>C4LL84</accession>
<evidence type="ECO:0000256" key="4">
    <source>
        <dbReference type="ARBA" id="ARBA00023136"/>
    </source>
</evidence>
<dbReference type="OrthoDB" id="9787026at2"/>
<keyword evidence="4 6" id="KW-0472">Membrane</keyword>
<dbReference type="GO" id="GO:0005886">
    <property type="term" value="C:plasma membrane"/>
    <property type="evidence" value="ECO:0007669"/>
    <property type="project" value="UniProtKB-SubCell"/>
</dbReference>
<feature type="transmembrane region" description="Helical" evidence="6">
    <location>
        <begin position="64"/>
        <end position="83"/>
    </location>
</feature>
<dbReference type="AlphaFoldDB" id="C4LL84"/>
<feature type="transmembrane region" description="Helical" evidence="6">
    <location>
        <begin position="184"/>
        <end position="203"/>
    </location>
</feature>
<dbReference type="PANTHER" id="PTHR23508">
    <property type="entry name" value="CARBOXYLIC ACID TRANSPORTER PROTEIN HOMOLOG"/>
    <property type="match status" value="1"/>
</dbReference>
<proteinExistence type="predicted"/>
<dbReference type="HOGENOM" id="CLU_001265_46_8_11"/>
<feature type="transmembrane region" description="Helical" evidence="6">
    <location>
        <begin position="325"/>
        <end position="343"/>
    </location>
</feature>
<dbReference type="Proteomes" id="UP000001473">
    <property type="component" value="Chromosome"/>
</dbReference>
<evidence type="ECO:0000256" key="1">
    <source>
        <dbReference type="ARBA" id="ARBA00004651"/>
    </source>
</evidence>
<evidence type="ECO:0000256" key="3">
    <source>
        <dbReference type="ARBA" id="ARBA00022989"/>
    </source>
</evidence>